<feature type="region of interest" description="Disordered" evidence="1">
    <location>
        <begin position="64"/>
        <end position="106"/>
    </location>
</feature>
<organism evidence="2 3">
    <name type="scientific">Armillaria luteobubalina</name>
    <dbReference type="NCBI Taxonomy" id="153913"/>
    <lineage>
        <taxon>Eukaryota</taxon>
        <taxon>Fungi</taxon>
        <taxon>Dikarya</taxon>
        <taxon>Basidiomycota</taxon>
        <taxon>Agaricomycotina</taxon>
        <taxon>Agaricomycetes</taxon>
        <taxon>Agaricomycetidae</taxon>
        <taxon>Agaricales</taxon>
        <taxon>Marasmiineae</taxon>
        <taxon>Physalacriaceae</taxon>
        <taxon>Armillaria</taxon>
    </lineage>
</organism>
<feature type="compositionally biased region" description="Polar residues" evidence="1">
    <location>
        <begin position="88"/>
        <end position="98"/>
    </location>
</feature>
<feature type="region of interest" description="Disordered" evidence="1">
    <location>
        <begin position="1"/>
        <end position="45"/>
    </location>
</feature>
<keyword evidence="3" id="KW-1185">Reference proteome</keyword>
<name>A0AA39PYN7_9AGAR</name>
<protein>
    <submittedName>
        <fullName evidence="2">Uncharacterized protein</fullName>
    </submittedName>
</protein>
<comment type="caution">
    <text evidence="2">The sequence shown here is derived from an EMBL/GenBank/DDBJ whole genome shotgun (WGS) entry which is preliminary data.</text>
</comment>
<sequence length="293" mass="31940">METNGMAEDLISSHYNRGIEEPSDWIQPQGGTRAPLTTASSEDTERLNAHLSNCVVNWLLGEQSRKQPPQGSSSATRKRPHPCFDKVASTTPEPSQAQGKRRRVDDLPSDFEEAAAPGDYSLPVQSWNSAPFSSSPPGSPAHIDLALGPSPSSSPPRILIAPDPTPFGPSPSPPTDTIPHPYPTPLFRVADLTSEFQENMLRYTAEKVLTVSETCVFHTVTGQPLNTAHYALYGECSSGMRSGLNTSHYDVFRKGFKFSSINKITPLGSDQIQPPFLPFPHLCPLFVHSSTLF</sequence>
<feature type="region of interest" description="Disordered" evidence="1">
    <location>
        <begin position="127"/>
        <end position="175"/>
    </location>
</feature>
<dbReference type="AlphaFoldDB" id="A0AA39PYN7"/>
<reference evidence="2" key="1">
    <citation type="submission" date="2023-06" db="EMBL/GenBank/DDBJ databases">
        <authorList>
            <consortium name="Lawrence Berkeley National Laboratory"/>
            <person name="Ahrendt S."/>
            <person name="Sahu N."/>
            <person name="Indic B."/>
            <person name="Wong-Bajracharya J."/>
            <person name="Merenyi Z."/>
            <person name="Ke H.-M."/>
            <person name="Monk M."/>
            <person name="Kocsube S."/>
            <person name="Drula E."/>
            <person name="Lipzen A."/>
            <person name="Balint B."/>
            <person name="Henrissat B."/>
            <person name="Andreopoulos B."/>
            <person name="Martin F.M."/>
            <person name="Harder C.B."/>
            <person name="Rigling D."/>
            <person name="Ford K.L."/>
            <person name="Foster G.D."/>
            <person name="Pangilinan J."/>
            <person name="Papanicolaou A."/>
            <person name="Barry K."/>
            <person name="LaButti K."/>
            <person name="Viragh M."/>
            <person name="Koriabine M."/>
            <person name="Yan M."/>
            <person name="Riley R."/>
            <person name="Champramary S."/>
            <person name="Plett K.L."/>
            <person name="Tsai I.J."/>
            <person name="Slot J."/>
            <person name="Sipos G."/>
            <person name="Plett J."/>
            <person name="Nagy L.G."/>
            <person name="Grigoriev I.V."/>
        </authorList>
    </citation>
    <scope>NUCLEOTIDE SEQUENCE</scope>
    <source>
        <strain evidence="2">HWK02</strain>
    </source>
</reference>
<feature type="compositionally biased region" description="Pro residues" evidence="1">
    <location>
        <begin position="163"/>
        <end position="175"/>
    </location>
</feature>
<evidence type="ECO:0000313" key="3">
    <source>
        <dbReference type="Proteomes" id="UP001175228"/>
    </source>
</evidence>
<evidence type="ECO:0000256" key="1">
    <source>
        <dbReference type="SAM" id="MobiDB-lite"/>
    </source>
</evidence>
<dbReference type="EMBL" id="JAUEPU010000027">
    <property type="protein sequence ID" value="KAK0492970.1"/>
    <property type="molecule type" value="Genomic_DNA"/>
</dbReference>
<gene>
    <name evidence="2" type="ORF">EDD18DRAFT_1357352</name>
</gene>
<dbReference type="Proteomes" id="UP001175228">
    <property type="component" value="Unassembled WGS sequence"/>
</dbReference>
<feature type="compositionally biased region" description="Polar residues" evidence="1">
    <location>
        <begin position="66"/>
        <end position="75"/>
    </location>
</feature>
<proteinExistence type="predicted"/>
<accession>A0AA39PYN7</accession>
<evidence type="ECO:0000313" key="2">
    <source>
        <dbReference type="EMBL" id="KAK0492970.1"/>
    </source>
</evidence>